<dbReference type="Gene3D" id="1.10.10.60">
    <property type="entry name" value="Homeodomain-like"/>
    <property type="match status" value="2"/>
</dbReference>
<comment type="caution">
    <text evidence="10">The sequence shown here is derived from an EMBL/GenBank/DDBJ whole genome shotgun (WGS) entry which is preliminary data.</text>
</comment>
<evidence type="ECO:0000256" key="1">
    <source>
        <dbReference type="ARBA" id="ARBA00004123"/>
    </source>
</evidence>
<gene>
    <name evidence="10" type="ORF">GIB67_001455</name>
</gene>
<dbReference type="PANTHER" id="PTHR45614">
    <property type="entry name" value="MYB PROTEIN-RELATED"/>
    <property type="match status" value="1"/>
</dbReference>
<feature type="domain" description="HTH myb-type" evidence="9">
    <location>
        <begin position="11"/>
        <end position="62"/>
    </location>
</feature>
<dbReference type="InterPro" id="IPR001005">
    <property type="entry name" value="SANT/Myb"/>
</dbReference>
<evidence type="ECO:0000313" key="11">
    <source>
        <dbReference type="Proteomes" id="UP000541444"/>
    </source>
</evidence>
<protein>
    <submittedName>
        <fullName evidence="10">Uncharacterized protein</fullName>
    </submittedName>
</protein>
<comment type="subcellular location">
    <subcellularLocation>
        <location evidence="1">Nucleus</location>
    </subcellularLocation>
</comment>
<evidence type="ECO:0000259" key="9">
    <source>
        <dbReference type="PROSITE" id="PS51294"/>
    </source>
</evidence>
<dbReference type="SUPFAM" id="SSF46689">
    <property type="entry name" value="Homeodomain-like"/>
    <property type="match status" value="1"/>
</dbReference>
<evidence type="ECO:0000259" key="8">
    <source>
        <dbReference type="PROSITE" id="PS50090"/>
    </source>
</evidence>
<keyword evidence="4" id="KW-0238">DNA-binding</keyword>
<dbReference type="FunFam" id="1.10.10.60:FF:000060">
    <property type="entry name" value="MYB transcription factor"/>
    <property type="match status" value="1"/>
</dbReference>
<feature type="domain" description="HTH myb-type" evidence="9">
    <location>
        <begin position="63"/>
        <end position="117"/>
    </location>
</feature>
<dbReference type="Pfam" id="PF13921">
    <property type="entry name" value="Myb_DNA-bind_6"/>
    <property type="match status" value="1"/>
</dbReference>
<keyword evidence="11" id="KW-1185">Reference proteome</keyword>
<name>A0A7J7L6N6_9MAGN</name>
<feature type="domain" description="Myb-like" evidence="8">
    <location>
        <begin position="16"/>
        <end position="62"/>
    </location>
</feature>
<dbReference type="SMART" id="SM00717">
    <property type="entry name" value="SANT"/>
    <property type="match status" value="2"/>
</dbReference>
<keyword evidence="6" id="KW-0539">Nucleus</keyword>
<dbReference type="GO" id="GO:0000978">
    <property type="term" value="F:RNA polymerase II cis-regulatory region sequence-specific DNA binding"/>
    <property type="evidence" value="ECO:0007669"/>
    <property type="project" value="TreeGrafter"/>
</dbReference>
<dbReference type="InterPro" id="IPR009057">
    <property type="entry name" value="Homeodomain-like_sf"/>
</dbReference>
<evidence type="ECO:0000256" key="7">
    <source>
        <dbReference type="SAM" id="MobiDB-lite"/>
    </source>
</evidence>
<proteinExistence type="predicted"/>
<evidence type="ECO:0000313" key="10">
    <source>
        <dbReference type="EMBL" id="KAF6138305.1"/>
    </source>
</evidence>
<keyword evidence="5" id="KW-0804">Transcription</keyword>
<keyword evidence="2" id="KW-0677">Repeat</keyword>
<organism evidence="10 11">
    <name type="scientific">Kingdonia uniflora</name>
    <dbReference type="NCBI Taxonomy" id="39325"/>
    <lineage>
        <taxon>Eukaryota</taxon>
        <taxon>Viridiplantae</taxon>
        <taxon>Streptophyta</taxon>
        <taxon>Embryophyta</taxon>
        <taxon>Tracheophyta</taxon>
        <taxon>Spermatophyta</taxon>
        <taxon>Magnoliopsida</taxon>
        <taxon>Ranunculales</taxon>
        <taxon>Circaeasteraceae</taxon>
        <taxon>Kingdonia</taxon>
    </lineage>
</organism>
<feature type="domain" description="Myb-like" evidence="8">
    <location>
        <begin position="63"/>
        <end position="113"/>
    </location>
</feature>
<dbReference type="AlphaFoldDB" id="A0A7J7L6N6"/>
<dbReference type="GO" id="GO:0000981">
    <property type="term" value="F:DNA-binding transcription factor activity, RNA polymerase II-specific"/>
    <property type="evidence" value="ECO:0007669"/>
    <property type="project" value="TreeGrafter"/>
</dbReference>
<sequence>MDQSGCDGSPSKGCPRGHWRPGEDAKLQQLVEQHGAQNWNSIAEKFKGRSGKSCRLRWFNQLDPRINRCPFSKEEELRLLAAHHVHGNKWALIARLFPGRTDNSVKNHWHVIMARRQREQSKLYGKGSYHDVAETSNTFLEKLSTSHREYYSKDFLFDSRSKILEFQSPSKYDTVDSNLTCSWGLLSRERNLASSRFSITERSYNPYYLNSSSYGGHGNLTKTGVPEYIRSCFSSLVAGHRCNNTMKNEFVEFGHNKTRLSMFGMSSRPHELGDETIKYMDVPFIDFLGVGNS</sequence>
<accession>A0A7J7L6N6</accession>
<evidence type="ECO:0000256" key="6">
    <source>
        <dbReference type="ARBA" id="ARBA00023242"/>
    </source>
</evidence>
<dbReference type="GO" id="GO:0005634">
    <property type="term" value="C:nucleus"/>
    <property type="evidence" value="ECO:0007669"/>
    <property type="project" value="UniProtKB-SubCell"/>
</dbReference>
<dbReference type="EMBL" id="JACGCM010002602">
    <property type="protein sequence ID" value="KAF6138305.1"/>
    <property type="molecule type" value="Genomic_DNA"/>
</dbReference>
<keyword evidence="3" id="KW-0805">Transcription regulation</keyword>
<reference evidence="10 11" key="1">
    <citation type="journal article" date="2020" name="IScience">
        <title>Genome Sequencing of the Endangered Kingdonia uniflora (Circaeasteraceae, Ranunculales) Reveals Potential Mechanisms of Evolutionary Specialization.</title>
        <authorList>
            <person name="Sun Y."/>
            <person name="Deng T."/>
            <person name="Zhang A."/>
            <person name="Moore M.J."/>
            <person name="Landis J.B."/>
            <person name="Lin N."/>
            <person name="Zhang H."/>
            <person name="Zhang X."/>
            <person name="Huang J."/>
            <person name="Zhang X."/>
            <person name="Sun H."/>
            <person name="Wang H."/>
        </authorList>
    </citation>
    <scope>NUCLEOTIDE SEQUENCE [LARGE SCALE GENOMIC DNA]</scope>
    <source>
        <strain evidence="10">TB1705</strain>
        <tissue evidence="10">Leaf</tissue>
    </source>
</reference>
<evidence type="ECO:0000256" key="3">
    <source>
        <dbReference type="ARBA" id="ARBA00023015"/>
    </source>
</evidence>
<dbReference type="PANTHER" id="PTHR45614:SF221">
    <property type="entry name" value="MYB DOMAIN PROTEIN 110"/>
    <property type="match status" value="1"/>
</dbReference>
<dbReference type="InterPro" id="IPR017930">
    <property type="entry name" value="Myb_dom"/>
</dbReference>
<dbReference type="CDD" id="cd00167">
    <property type="entry name" value="SANT"/>
    <property type="match status" value="2"/>
</dbReference>
<evidence type="ECO:0000256" key="4">
    <source>
        <dbReference type="ARBA" id="ARBA00023125"/>
    </source>
</evidence>
<dbReference type="PROSITE" id="PS50090">
    <property type="entry name" value="MYB_LIKE"/>
    <property type="match status" value="2"/>
</dbReference>
<dbReference type="PROSITE" id="PS51294">
    <property type="entry name" value="HTH_MYB"/>
    <property type="match status" value="2"/>
</dbReference>
<feature type="region of interest" description="Disordered" evidence="7">
    <location>
        <begin position="1"/>
        <end position="21"/>
    </location>
</feature>
<evidence type="ECO:0000256" key="5">
    <source>
        <dbReference type="ARBA" id="ARBA00023163"/>
    </source>
</evidence>
<dbReference type="OrthoDB" id="2143914at2759"/>
<dbReference type="InterPro" id="IPR050560">
    <property type="entry name" value="MYB_TF"/>
</dbReference>
<evidence type="ECO:0000256" key="2">
    <source>
        <dbReference type="ARBA" id="ARBA00022737"/>
    </source>
</evidence>
<dbReference type="Proteomes" id="UP000541444">
    <property type="component" value="Unassembled WGS sequence"/>
</dbReference>